<sequence>ILQLNTLILVRVIKEMTNLLQPTGEDNHSQQIRMGVETWVVMIPLQDVTWLFGLLSPVHKTFVHIFTILNSAQGFLIFSLHCMRNTQIRERFKRKMNIVFRSSIKSNSTRKSSQVNPSEVGDVWAVKLQSCAQF</sequence>
<proteinExistence type="predicted"/>
<name>A0AAU9XSL4_9CNID</name>
<feature type="domain" description="G-protein coupled receptors family 2 profile 2" evidence="6">
    <location>
        <begin position="1"/>
        <end position="85"/>
    </location>
</feature>
<evidence type="ECO:0000313" key="8">
    <source>
        <dbReference type="Proteomes" id="UP001159428"/>
    </source>
</evidence>
<evidence type="ECO:0000259" key="6">
    <source>
        <dbReference type="PROSITE" id="PS50261"/>
    </source>
</evidence>
<organism evidence="7 8">
    <name type="scientific">Pocillopora meandrina</name>
    <dbReference type="NCBI Taxonomy" id="46732"/>
    <lineage>
        <taxon>Eukaryota</taxon>
        <taxon>Metazoa</taxon>
        <taxon>Cnidaria</taxon>
        <taxon>Anthozoa</taxon>
        <taxon>Hexacorallia</taxon>
        <taxon>Scleractinia</taxon>
        <taxon>Astrocoeniina</taxon>
        <taxon>Pocilloporidae</taxon>
        <taxon>Pocillopora</taxon>
    </lineage>
</organism>
<evidence type="ECO:0000256" key="2">
    <source>
        <dbReference type="ARBA" id="ARBA00022692"/>
    </source>
</evidence>
<protein>
    <recommendedName>
        <fullName evidence="6">G-protein coupled receptors family 2 profile 2 domain-containing protein</fullName>
    </recommendedName>
</protein>
<dbReference type="PANTHER" id="PTHR12011:SF347">
    <property type="entry name" value="FI21270P1-RELATED"/>
    <property type="match status" value="1"/>
</dbReference>
<dbReference type="PROSITE" id="PS50261">
    <property type="entry name" value="G_PROTEIN_RECEP_F2_4"/>
    <property type="match status" value="1"/>
</dbReference>
<keyword evidence="4 5" id="KW-0472">Membrane</keyword>
<dbReference type="Pfam" id="PF00002">
    <property type="entry name" value="7tm_2"/>
    <property type="match status" value="1"/>
</dbReference>
<comment type="caution">
    <text evidence="7">The sequence shown here is derived from an EMBL/GenBank/DDBJ whole genome shotgun (WGS) entry which is preliminary data.</text>
</comment>
<keyword evidence="2 5" id="KW-0812">Transmembrane</keyword>
<keyword evidence="3 5" id="KW-1133">Transmembrane helix</keyword>
<evidence type="ECO:0000256" key="5">
    <source>
        <dbReference type="SAM" id="Phobius"/>
    </source>
</evidence>
<gene>
    <name evidence="7" type="ORF">PMEA_00030045</name>
</gene>
<feature type="transmembrane region" description="Helical" evidence="5">
    <location>
        <begin position="62"/>
        <end position="83"/>
    </location>
</feature>
<evidence type="ECO:0000313" key="7">
    <source>
        <dbReference type="EMBL" id="CAH3157407.1"/>
    </source>
</evidence>
<dbReference type="GO" id="GO:0007166">
    <property type="term" value="P:cell surface receptor signaling pathway"/>
    <property type="evidence" value="ECO:0007669"/>
    <property type="project" value="InterPro"/>
</dbReference>
<reference evidence="7 8" key="1">
    <citation type="submission" date="2022-05" db="EMBL/GenBank/DDBJ databases">
        <authorList>
            <consortium name="Genoscope - CEA"/>
            <person name="William W."/>
        </authorList>
    </citation>
    <scope>NUCLEOTIDE SEQUENCE [LARGE SCALE GENOMIC DNA]</scope>
</reference>
<comment type="subcellular location">
    <subcellularLocation>
        <location evidence="1">Membrane</location>
        <topology evidence="1">Multi-pass membrane protein</topology>
    </subcellularLocation>
</comment>
<dbReference type="GO" id="GO:0005886">
    <property type="term" value="C:plasma membrane"/>
    <property type="evidence" value="ECO:0007669"/>
    <property type="project" value="TreeGrafter"/>
</dbReference>
<feature type="non-terminal residue" evidence="7">
    <location>
        <position position="1"/>
    </location>
</feature>
<evidence type="ECO:0000256" key="3">
    <source>
        <dbReference type="ARBA" id="ARBA00022989"/>
    </source>
</evidence>
<dbReference type="PANTHER" id="PTHR12011">
    <property type="entry name" value="ADHESION G-PROTEIN COUPLED RECEPTOR"/>
    <property type="match status" value="1"/>
</dbReference>
<dbReference type="Proteomes" id="UP001159428">
    <property type="component" value="Unassembled WGS sequence"/>
</dbReference>
<accession>A0AAU9XSL4</accession>
<dbReference type="AlphaFoldDB" id="A0AAU9XSL4"/>
<dbReference type="Gene3D" id="1.20.1070.10">
    <property type="entry name" value="Rhodopsin 7-helix transmembrane proteins"/>
    <property type="match status" value="1"/>
</dbReference>
<evidence type="ECO:0000256" key="4">
    <source>
        <dbReference type="ARBA" id="ARBA00023136"/>
    </source>
</evidence>
<dbReference type="EMBL" id="CALNXJ010000064">
    <property type="protein sequence ID" value="CAH3157407.1"/>
    <property type="molecule type" value="Genomic_DNA"/>
</dbReference>
<dbReference type="InterPro" id="IPR017981">
    <property type="entry name" value="GPCR_2-like_7TM"/>
</dbReference>
<dbReference type="InterPro" id="IPR000832">
    <property type="entry name" value="GPCR_2_secretin-like"/>
</dbReference>
<dbReference type="GO" id="GO:0004930">
    <property type="term" value="F:G protein-coupled receptor activity"/>
    <property type="evidence" value="ECO:0007669"/>
    <property type="project" value="InterPro"/>
</dbReference>
<keyword evidence="8" id="KW-1185">Reference proteome</keyword>
<evidence type="ECO:0000256" key="1">
    <source>
        <dbReference type="ARBA" id="ARBA00004141"/>
    </source>
</evidence>